<feature type="transmembrane region" description="Helical" evidence="1">
    <location>
        <begin position="119"/>
        <end position="142"/>
    </location>
</feature>
<feature type="transmembrane region" description="Helical" evidence="1">
    <location>
        <begin position="12"/>
        <end position="38"/>
    </location>
</feature>
<organism evidence="2 3">
    <name type="scientific">Shewanella zhuhaiensis</name>
    <dbReference type="NCBI Taxonomy" id="2919576"/>
    <lineage>
        <taxon>Bacteria</taxon>
        <taxon>Pseudomonadati</taxon>
        <taxon>Pseudomonadota</taxon>
        <taxon>Gammaproteobacteria</taxon>
        <taxon>Alteromonadales</taxon>
        <taxon>Shewanellaceae</taxon>
        <taxon>Shewanella</taxon>
    </lineage>
</organism>
<keyword evidence="1" id="KW-0472">Membrane</keyword>
<reference evidence="2 3" key="1">
    <citation type="submission" date="2022-02" db="EMBL/GenBank/DDBJ databases">
        <title>The genome sequence of Shewanella sp. 3B26.</title>
        <authorList>
            <person name="Du J."/>
        </authorList>
    </citation>
    <scope>NUCLEOTIDE SEQUENCE [LARGE SCALE GENOMIC DNA]</scope>
    <source>
        <strain evidence="2 3">3B26</strain>
    </source>
</reference>
<feature type="transmembrane region" description="Helical" evidence="1">
    <location>
        <begin position="94"/>
        <end position="113"/>
    </location>
</feature>
<evidence type="ECO:0008006" key="4">
    <source>
        <dbReference type="Google" id="ProtNLM"/>
    </source>
</evidence>
<feature type="transmembrane region" description="Helical" evidence="1">
    <location>
        <begin position="154"/>
        <end position="175"/>
    </location>
</feature>
<dbReference type="Proteomes" id="UP001297581">
    <property type="component" value="Unassembled WGS sequence"/>
</dbReference>
<proteinExistence type="predicted"/>
<accession>A0AAJ1EY24</accession>
<keyword evidence="1" id="KW-0812">Transmembrane</keyword>
<dbReference type="RefSeq" id="WP_240590980.1">
    <property type="nucleotide sequence ID" value="NZ_JAKUDL010000003.1"/>
</dbReference>
<feature type="transmembrane region" description="Helical" evidence="1">
    <location>
        <begin position="195"/>
        <end position="215"/>
    </location>
</feature>
<evidence type="ECO:0000256" key="1">
    <source>
        <dbReference type="SAM" id="Phobius"/>
    </source>
</evidence>
<evidence type="ECO:0000313" key="3">
    <source>
        <dbReference type="Proteomes" id="UP001297581"/>
    </source>
</evidence>
<evidence type="ECO:0000313" key="2">
    <source>
        <dbReference type="EMBL" id="MCH4294664.1"/>
    </source>
</evidence>
<dbReference type="AlphaFoldDB" id="A0AAJ1EY24"/>
<name>A0AAJ1EY24_9GAMM</name>
<keyword evidence="3" id="KW-1185">Reference proteome</keyword>
<comment type="caution">
    <text evidence="2">The sequence shown here is derived from an EMBL/GenBank/DDBJ whole genome shotgun (WGS) entry which is preliminary data.</text>
</comment>
<protein>
    <recommendedName>
        <fullName evidence="4">DUF998 domain-containing protein</fullName>
    </recommendedName>
</protein>
<dbReference type="EMBL" id="JAKUDL010000003">
    <property type="protein sequence ID" value="MCH4294664.1"/>
    <property type="molecule type" value="Genomic_DNA"/>
</dbReference>
<keyword evidence="1" id="KW-1133">Transmembrane helix</keyword>
<sequence>MPTLSPLPGQRDLPCLVFLLILLSVIVGALGILASMLYHLQSGTMGWDFRPSGLGNYLISPLAWVYNAALIWAGLWLMLAMLALGFAKPQFPDLYLPLSGGWLGVTVSLMGIFPEHYGALHSALAVCFTLGMAVTHALVLAARFKGNIHYASPLLMLLSLLGLGCAIPILGLVDWPKFALMICPPTPAQPCLLDVLLWLQLVLGMLWCLVLAGNIRRKVRTRPEF</sequence>
<feature type="transmembrane region" description="Helical" evidence="1">
    <location>
        <begin position="58"/>
        <end position="87"/>
    </location>
</feature>
<gene>
    <name evidence="2" type="ORF">MJ923_10170</name>
</gene>